<dbReference type="GO" id="GO:0003849">
    <property type="term" value="F:3-deoxy-7-phosphoheptulonate synthase activity"/>
    <property type="evidence" value="ECO:0007669"/>
    <property type="project" value="UniProtKB-EC"/>
</dbReference>
<accession>A0A2C6LDW7</accession>
<evidence type="ECO:0000256" key="4">
    <source>
        <dbReference type="ARBA" id="ARBA00047508"/>
    </source>
</evidence>
<evidence type="ECO:0000256" key="2">
    <source>
        <dbReference type="ARBA" id="ARBA00008911"/>
    </source>
</evidence>
<protein>
    <recommendedName>
        <fullName evidence="6">Phospho-2-dehydro-3-deoxyheptonate aldolase</fullName>
        <ecNumber evidence="6">2.5.1.54</ecNumber>
    </recommendedName>
</protein>
<dbReference type="GeneID" id="94424268"/>
<evidence type="ECO:0000256" key="5">
    <source>
        <dbReference type="PIRSR" id="PIRSR602480-1"/>
    </source>
</evidence>
<evidence type="ECO:0000256" key="1">
    <source>
        <dbReference type="ARBA" id="ARBA00004688"/>
    </source>
</evidence>
<keyword evidence="5" id="KW-0464">Manganese</keyword>
<dbReference type="GO" id="GO:0008652">
    <property type="term" value="P:amino acid biosynthetic process"/>
    <property type="evidence" value="ECO:0007669"/>
    <property type="project" value="UniProtKB-KW"/>
</dbReference>
<comment type="catalytic activity">
    <reaction evidence="4 6">
        <text>D-erythrose 4-phosphate + phosphoenolpyruvate + H2O = 7-phospho-2-dehydro-3-deoxy-D-arabino-heptonate + phosphate</text>
        <dbReference type="Rhea" id="RHEA:14717"/>
        <dbReference type="ChEBI" id="CHEBI:15377"/>
        <dbReference type="ChEBI" id="CHEBI:16897"/>
        <dbReference type="ChEBI" id="CHEBI:43474"/>
        <dbReference type="ChEBI" id="CHEBI:58394"/>
        <dbReference type="ChEBI" id="CHEBI:58702"/>
        <dbReference type="EC" id="2.5.1.54"/>
    </reaction>
</comment>
<evidence type="ECO:0000256" key="3">
    <source>
        <dbReference type="ARBA" id="ARBA00022679"/>
    </source>
</evidence>
<dbReference type="SUPFAM" id="SSF51569">
    <property type="entry name" value="Aldolase"/>
    <property type="match status" value="1"/>
</dbReference>
<feature type="binding site" evidence="5">
    <location>
        <position position="482"/>
    </location>
    <ligand>
        <name>phosphoenolpyruvate</name>
        <dbReference type="ChEBI" id="CHEBI:58702"/>
    </ligand>
</feature>
<dbReference type="UniPathway" id="UPA00053">
    <property type="reaction ID" value="UER00084"/>
</dbReference>
<dbReference type="PANTHER" id="PTHR21337:SF0">
    <property type="entry name" value="PHOSPHO-2-DEHYDRO-3-DEOXYHEPTONATE ALDOLASE"/>
    <property type="match status" value="1"/>
</dbReference>
<dbReference type="AlphaFoldDB" id="A0A2C6LDW7"/>
<keyword evidence="6" id="KW-0057">Aromatic amino acid biosynthesis</keyword>
<name>A0A2C6LDW7_9APIC</name>
<feature type="compositionally biased region" description="Polar residues" evidence="7">
    <location>
        <begin position="1"/>
        <end position="10"/>
    </location>
</feature>
<evidence type="ECO:0000313" key="8">
    <source>
        <dbReference type="EMBL" id="PHJ25298.1"/>
    </source>
</evidence>
<dbReference type="EC" id="2.5.1.54" evidence="6"/>
<proteinExistence type="inferred from homology"/>
<keyword evidence="5" id="KW-0170">Cobalt</keyword>
<comment type="pathway">
    <text evidence="1 6">Metabolic intermediate biosynthesis; chorismate biosynthesis; chorismate from D-erythrose 4-phosphate and phosphoenolpyruvate: step 1/7.</text>
</comment>
<dbReference type="Pfam" id="PF01474">
    <property type="entry name" value="DAHP_synth_2"/>
    <property type="match status" value="1"/>
</dbReference>
<reference evidence="8 9" key="1">
    <citation type="journal article" date="2017" name="Int. J. Parasitol.">
        <title>The genome of the protozoan parasite Cystoisospora suis and a reverse vaccinology approach to identify vaccine candidates.</title>
        <authorList>
            <person name="Palmieri N."/>
            <person name="Shrestha A."/>
            <person name="Ruttkowski B."/>
            <person name="Beck T."/>
            <person name="Vogl C."/>
            <person name="Tomley F."/>
            <person name="Blake D.P."/>
            <person name="Joachim A."/>
        </authorList>
    </citation>
    <scope>NUCLEOTIDE SEQUENCE [LARGE SCALE GENOMIC DNA]</scope>
    <source>
        <strain evidence="8 9">Wien I</strain>
    </source>
</reference>
<dbReference type="InterPro" id="IPR013785">
    <property type="entry name" value="Aldolase_TIM"/>
</dbReference>
<feature type="binding site" evidence="5">
    <location>
        <position position="230"/>
    </location>
    <ligand>
        <name>Mn(2+)</name>
        <dbReference type="ChEBI" id="CHEBI:29035"/>
    </ligand>
</feature>
<keyword evidence="3 6" id="KW-0808">Transferase</keyword>
<comment type="cofactor">
    <cofactor evidence="5">
        <name>Mn(2+)</name>
        <dbReference type="ChEBI" id="CHEBI:29035"/>
    </cofactor>
    <cofactor evidence="5">
        <name>Co(2+)</name>
        <dbReference type="ChEBI" id="CHEBI:48828"/>
    </cofactor>
    <cofactor evidence="5">
        <name>Cd(2+)</name>
        <dbReference type="ChEBI" id="CHEBI:48775"/>
    </cofactor>
    <text evidence="5">Binds 1 divalent cation per subunit. The enzyme is active with manganese, cobalt or cadmium ions.</text>
</comment>
<feature type="region of interest" description="Disordered" evidence="7">
    <location>
        <begin position="1"/>
        <end position="171"/>
    </location>
</feature>
<dbReference type="PANTHER" id="PTHR21337">
    <property type="entry name" value="PHOSPHO-2-DEHYDRO-3-DEOXYHEPTONATE ALDOLASE 1, 2"/>
    <property type="match status" value="1"/>
</dbReference>
<evidence type="ECO:0000256" key="7">
    <source>
        <dbReference type="SAM" id="MobiDB-lite"/>
    </source>
</evidence>
<dbReference type="OrthoDB" id="2338at2759"/>
<dbReference type="GO" id="GO:0009073">
    <property type="term" value="P:aromatic amino acid family biosynthetic process"/>
    <property type="evidence" value="ECO:0007669"/>
    <property type="project" value="UniProtKB-KW"/>
</dbReference>
<evidence type="ECO:0000256" key="6">
    <source>
        <dbReference type="RuleBase" id="RU363071"/>
    </source>
</evidence>
<dbReference type="VEuPathDB" id="ToxoDB:CSUI_000850"/>
<dbReference type="EMBL" id="MIGC01000322">
    <property type="protein sequence ID" value="PHJ25298.1"/>
    <property type="molecule type" value="Genomic_DNA"/>
</dbReference>
<gene>
    <name evidence="8" type="ORF">CSUI_000850</name>
</gene>
<feature type="compositionally biased region" description="Basic and acidic residues" evidence="7">
    <location>
        <begin position="79"/>
        <end position="88"/>
    </location>
</feature>
<keyword evidence="5" id="KW-0104">Cadmium</keyword>
<organism evidence="8 9">
    <name type="scientific">Cystoisospora suis</name>
    <dbReference type="NCBI Taxonomy" id="483139"/>
    <lineage>
        <taxon>Eukaryota</taxon>
        <taxon>Sar</taxon>
        <taxon>Alveolata</taxon>
        <taxon>Apicomplexa</taxon>
        <taxon>Conoidasida</taxon>
        <taxon>Coccidia</taxon>
        <taxon>Eucoccidiorida</taxon>
        <taxon>Eimeriorina</taxon>
        <taxon>Sarcocystidae</taxon>
        <taxon>Cystoisospora</taxon>
    </lineage>
</organism>
<keyword evidence="9" id="KW-1185">Reference proteome</keyword>
<dbReference type="RefSeq" id="XP_067926970.1">
    <property type="nucleotide sequence ID" value="XM_068061057.1"/>
</dbReference>
<feature type="compositionally biased region" description="Low complexity" evidence="7">
    <location>
        <begin position="134"/>
        <end position="144"/>
    </location>
</feature>
<evidence type="ECO:0000313" key="9">
    <source>
        <dbReference type="Proteomes" id="UP000221165"/>
    </source>
</evidence>
<feature type="binding site" evidence="5">
    <location>
        <position position="269"/>
    </location>
    <ligand>
        <name>phosphoenolpyruvate</name>
        <dbReference type="ChEBI" id="CHEBI:58702"/>
    </ligand>
</feature>
<keyword evidence="6" id="KW-0028">Amino-acid biosynthesis</keyword>
<comment type="caution">
    <text evidence="8">The sequence shown here is derived from an EMBL/GenBank/DDBJ whole genome shotgun (WGS) entry which is preliminary data.</text>
</comment>
<feature type="binding site" evidence="5">
    <location>
        <position position="451"/>
    </location>
    <ligand>
        <name>phosphoenolpyruvate</name>
        <dbReference type="ChEBI" id="CHEBI:58702"/>
    </ligand>
</feature>
<dbReference type="Gene3D" id="3.20.20.70">
    <property type="entry name" value="Aldolase class I"/>
    <property type="match status" value="1"/>
</dbReference>
<dbReference type="GO" id="GO:0009423">
    <property type="term" value="P:chorismate biosynthetic process"/>
    <property type="evidence" value="ECO:0007669"/>
    <property type="project" value="UniProtKB-UniPathway"/>
</dbReference>
<dbReference type="InterPro" id="IPR002480">
    <property type="entry name" value="DAHP_synth_2"/>
</dbReference>
<comment type="similarity">
    <text evidence="2 6">Belongs to the class-II DAHP synthase family.</text>
</comment>
<sequence>MVSRQPQSNAGLPDGTRNCGRSCNRRHGCRSEDTSGSPSKDGCGLGNPTKRHRTLPQPEDQEKCATTLGASSGVTIRISKTEHDERLPQQKPAGSKVEYCPECDGTADDDQTEAGPAKPSSSQSTEEEAPPETSPSSTADTESTGETSSCSNLLAGGEEWQSGGWTPSSWKRRPVCQNPFDGVSAESLASVQVQLRHLPPLAAPHETEVLLELLQDVYEGKRFVLQGGDCAEVFHDCTSDLLEVKVRLLWQMSLILSSGGGFPVVRIGRMAGQYGKPRSKPYEKFGDQEVLTYRGEGVNAICPSRREPQPGRLLQAYFHAAATLNYVRCLSSNRSRLFSVSSRAEKNSVWRICEDNVDHKRRQDFENIVRNTFSANKSSIGAEGEPQSDMLRWFTSHEALLLPYEEGLTRLHNGKYYDTSAHFLWIGDRTRQIDYGHVHFCSGVRNPVGVKVGPTARPEEVVQICRALNPENVPGKVTLITRPKSR</sequence>
<dbReference type="Proteomes" id="UP000221165">
    <property type="component" value="Unassembled WGS sequence"/>
</dbReference>